<feature type="region of interest" description="Disordered" evidence="2">
    <location>
        <begin position="427"/>
        <end position="461"/>
    </location>
</feature>
<dbReference type="Gene3D" id="2.170.16.10">
    <property type="entry name" value="Hedgehog/Intein (Hint) domain"/>
    <property type="match status" value="1"/>
</dbReference>
<name>A0ABV5N940_9ACTN</name>
<accession>A0ABV5N940</accession>
<dbReference type="RefSeq" id="WP_381349866.1">
    <property type="nucleotide sequence ID" value="NZ_JBHMCY010000079.1"/>
</dbReference>
<dbReference type="Pfam" id="PF07591">
    <property type="entry name" value="PT-HINT"/>
    <property type="match status" value="1"/>
</dbReference>
<feature type="coiled-coil region" evidence="1">
    <location>
        <begin position="105"/>
        <end position="132"/>
    </location>
</feature>
<feature type="compositionally biased region" description="Low complexity" evidence="2">
    <location>
        <begin position="446"/>
        <end position="456"/>
    </location>
</feature>
<keyword evidence="1" id="KW-0175">Coiled coil</keyword>
<gene>
    <name evidence="3" type="ORF">ACFF45_30005</name>
</gene>
<sequence>QSRKAAEAAARAKRLADQASRAAASAQSNANQAATAARQSRDAANEAAAHAEAAAAAADKAADEAGQAVDAAQAATDAADAATESANDALAAADRASTVIELARKADAERLAQQQEEAVLAAEEANAVHERKQAEQKYEIGRLRELDTRTRTLLAEAAASSDPAVTAAKGRQAALNLLGGGTWVSDAAETALSGDDAEVAEFVHTRLALAMEQDDRAGVAHIAATTEIPAQRQAALAVLDQPVERVREFLRTRAYPGKEDDDRVAVARIAAAGGPGVQAAASAALDGTAEDVAAFLETGQYQAREDDDRVAVTQALATGGPEVRAAAQAALSGPPDGLRAFLDIGLHKARQRDANAAAHIAEVNTLLQAAYKSASLAHKDAAQAQKVAAEARKNAAEAVSWANKAEEAAGRAADYAAQADASADQAAQSAAQAAESARTARDAAADARSAARSAAHSAERAEHSAAVAGDYAYQAGLSAYQAGVSAEAAGQDLAAAAAAATDALLIAADKLVAELKAQIQQEAQETSEPLSDDELRRSLEKRLVEYRSNYVIGNEDWKSGDVLLVCGGDGAGGMGCISSTYLDRLIAWFVGAEEIEKCLSGESLTCLDDLALSALKLKFLKRTPCGKSSFVPGTRVLLASGATRAIEDVRVGDLVVATDPGTGRTRTEPVTDTITSRGAKNLVTVSVPATGPAATAAVTATDRHKFWAAGADRTWREAGDLTPGTRLRTAEGTEAAVTAVGSRAVPDQRVHNLTVAELHSYYVMAGGTPLLAHNDRCPNGRLSDKLPKGMSNEIAAAYDLYKQGELVSHDVYRGDEWPKWAGALEYAVPGAGNNERILVKTLPNGTEIIGWTSTHYRKIQRFTAPHFPDWGWKK</sequence>
<feature type="compositionally biased region" description="Low complexity" evidence="2">
    <location>
        <begin position="17"/>
        <end position="38"/>
    </location>
</feature>
<evidence type="ECO:0000256" key="1">
    <source>
        <dbReference type="SAM" id="Coils"/>
    </source>
</evidence>
<dbReference type="InterPro" id="IPR005506">
    <property type="entry name" value="DUF312_ALF"/>
</dbReference>
<comment type="caution">
    <text evidence="3">The sequence shown here is derived from an EMBL/GenBank/DDBJ whole genome shotgun (WGS) entry which is preliminary data.</text>
</comment>
<evidence type="ECO:0000313" key="3">
    <source>
        <dbReference type="EMBL" id="MFB9466814.1"/>
    </source>
</evidence>
<feature type="compositionally biased region" description="Low complexity" evidence="2">
    <location>
        <begin position="45"/>
        <end position="81"/>
    </location>
</feature>
<feature type="compositionally biased region" description="Low complexity" evidence="2">
    <location>
        <begin position="427"/>
        <end position="437"/>
    </location>
</feature>
<keyword evidence="4" id="KW-1185">Reference proteome</keyword>
<dbReference type="InterPro" id="IPR036844">
    <property type="entry name" value="Hint_dom_sf"/>
</dbReference>
<protein>
    <submittedName>
        <fullName evidence="3">Polymorphic toxin-type HINT domain-containing protein</fullName>
    </submittedName>
</protein>
<dbReference type="PANTHER" id="PTHR23242:SF9">
    <property type="entry name" value="TRANSCRIPTION FACTOR HOXA13"/>
    <property type="match status" value="1"/>
</dbReference>
<evidence type="ECO:0000313" key="4">
    <source>
        <dbReference type="Proteomes" id="UP001589709"/>
    </source>
</evidence>
<dbReference type="SUPFAM" id="SSF51294">
    <property type="entry name" value="Hedgehog/intein (Hint) domain"/>
    <property type="match status" value="1"/>
</dbReference>
<evidence type="ECO:0000256" key="2">
    <source>
        <dbReference type="SAM" id="MobiDB-lite"/>
    </source>
</evidence>
<dbReference type="EMBL" id="JBHMCY010000079">
    <property type="protein sequence ID" value="MFB9466814.1"/>
    <property type="molecule type" value="Genomic_DNA"/>
</dbReference>
<dbReference type="PANTHER" id="PTHR23242">
    <property type="entry name" value="TRANSCRIPTION FACTOR HOXA13"/>
    <property type="match status" value="1"/>
</dbReference>
<proteinExistence type="predicted"/>
<feature type="non-terminal residue" evidence="3">
    <location>
        <position position="1"/>
    </location>
</feature>
<dbReference type="Proteomes" id="UP001589709">
    <property type="component" value="Unassembled WGS sequence"/>
</dbReference>
<dbReference type="Pfam" id="PF03752">
    <property type="entry name" value="ALF"/>
    <property type="match status" value="3"/>
</dbReference>
<reference evidence="3 4" key="1">
    <citation type="submission" date="2024-09" db="EMBL/GenBank/DDBJ databases">
        <authorList>
            <person name="Sun Q."/>
            <person name="Mori K."/>
        </authorList>
    </citation>
    <scope>NUCLEOTIDE SEQUENCE [LARGE SCALE GENOMIC DNA]</scope>
    <source>
        <strain evidence="3 4">JCM 6917</strain>
    </source>
</reference>
<organism evidence="3 4">
    <name type="scientific">Streptomyces cinereospinus</name>
    <dbReference type="NCBI Taxonomy" id="285561"/>
    <lineage>
        <taxon>Bacteria</taxon>
        <taxon>Bacillati</taxon>
        <taxon>Actinomycetota</taxon>
        <taxon>Actinomycetes</taxon>
        <taxon>Kitasatosporales</taxon>
        <taxon>Streptomycetaceae</taxon>
        <taxon>Streptomyces</taxon>
    </lineage>
</organism>
<feature type="region of interest" description="Disordered" evidence="2">
    <location>
        <begin position="1"/>
        <end position="81"/>
    </location>
</feature>